<name>A0A4Q9Q0J4_9APHY</name>
<dbReference type="AlphaFoldDB" id="A0A4Q9Q0J4"/>
<protein>
    <submittedName>
        <fullName evidence="1">Uncharacterized protein</fullName>
    </submittedName>
</protein>
<accession>A0A4Q9Q0J4</accession>
<gene>
    <name evidence="1" type="ORF">BD310DRAFT_333955</name>
</gene>
<proteinExistence type="predicted"/>
<sequence>MWGTMVVWVSGTYVTLALVQFERMLMFPVLYSSLPEGSFTLVTLPHEGTKVVNTSDAATRRRRDAGIRLYRPLHSKNRSFLSVTHDLCSLSHTPHVDFAITRMGFTEITMIALLVRLDNLTCRVTRQ</sequence>
<organism evidence="1 2">
    <name type="scientific">Dichomitus squalens</name>
    <dbReference type="NCBI Taxonomy" id="114155"/>
    <lineage>
        <taxon>Eukaryota</taxon>
        <taxon>Fungi</taxon>
        <taxon>Dikarya</taxon>
        <taxon>Basidiomycota</taxon>
        <taxon>Agaricomycotina</taxon>
        <taxon>Agaricomycetes</taxon>
        <taxon>Polyporales</taxon>
        <taxon>Polyporaceae</taxon>
        <taxon>Dichomitus</taxon>
    </lineage>
</organism>
<evidence type="ECO:0000313" key="1">
    <source>
        <dbReference type="EMBL" id="TBU60470.1"/>
    </source>
</evidence>
<evidence type="ECO:0000313" key="2">
    <source>
        <dbReference type="Proteomes" id="UP000292082"/>
    </source>
</evidence>
<dbReference type="Proteomes" id="UP000292082">
    <property type="component" value="Unassembled WGS sequence"/>
</dbReference>
<reference evidence="1 2" key="1">
    <citation type="submission" date="2019-01" db="EMBL/GenBank/DDBJ databases">
        <title>Draft genome sequences of three monokaryotic isolates of the white-rot basidiomycete fungus Dichomitus squalens.</title>
        <authorList>
            <consortium name="DOE Joint Genome Institute"/>
            <person name="Lopez S.C."/>
            <person name="Andreopoulos B."/>
            <person name="Pangilinan J."/>
            <person name="Lipzen A."/>
            <person name="Riley R."/>
            <person name="Ahrendt S."/>
            <person name="Ng V."/>
            <person name="Barry K."/>
            <person name="Daum C."/>
            <person name="Grigoriev I.V."/>
            <person name="Hilden K.S."/>
            <person name="Makela M.R."/>
            <person name="de Vries R.P."/>
        </authorList>
    </citation>
    <scope>NUCLEOTIDE SEQUENCE [LARGE SCALE GENOMIC DNA]</scope>
    <source>
        <strain evidence="1 2">CBS 464.89</strain>
    </source>
</reference>
<keyword evidence="2" id="KW-1185">Reference proteome</keyword>
<dbReference type="EMBL" id="ML145105">
    <property type="protein sequence ID" value="TBU60470.1"/>
    <property type="molecule type" value="Genomic_DNA"/>
</dbReference>